<accession>A0A9K3DCF0</accession>
<evidence type="ECO:0000256" key="1">
    <source>
        <dbReference type="SAM" id="MobiDB-lite"/>
    </source>
</evidence>
<dbReference type="AlphaFoldDB" id="A0A9K3DCF0"/>
<evidence type="ECO:0000313" key="3">
    <source>
        <dbReference type="Proteomes" id="UP000265618"/>
    </source>
</evidence>
<protein>
    <submittedName>
        <fullName evidence="2">Uncharacterized protein</fullName>
    </submittedName>
</protein>
<dbReference type="EMBL" id="BDIP01009114">
    <property type="protein sequence ID" value="GIQ92166.1"/>
    <property type="molecule type" value="Genomic_DNA"/>
</dbReference>
<evidence type="ECO:0000313" key="2">
    <source>
        <dbReference type="EMBL" id="GIQ92166.1"/>
    </source>
</evidence>
<dbReference type="Proteomes" id="UP000265618">
    <property type="component" value="Unassembled WGS sequence"/>
</dbReference>
<organism evidence="2 3">
    <name type="scientific">Kipferlia bialata</name>
    <dbReference type="NCBI Taxonomy" id="797122"/>
    <lineage>
        <taxon>Eukaryota</taxon>
        <taxon>Metamonada</taxon>
        <taxon>Carpediemonas-like organisms</taxon>
        <taxon>Kipferlia</taxon>
    </lineage>
</organism>
<gene>
    <name evidence="2" type="ORF">KIPB_015791</name>
</gene>
<comment type="caution">
    <text evidence="2">The sequence shown here is derived from an EMBL/GenBank/DDBJ whole genome shotgun (WGS) entry which is preliminary data.</text>
</comment>
<feature type="region of interest" description="Disordered" evidence="1">
    <location>
        <begin position="20"/>
        <end position="40"/>
    </location>
</feature>
<proteinExistence type="predicted"/>
<feature type="non-terminal residue" evidence="2">
    <location>
        <position position="1"/>
    </location>
</feature>
<sequence length="52" mass="5720">GGGTAITMYDTAVPVTEEQMAAQPHDASTHMRAGKRKYTQKAKTVRHTIYTI</sequence>
<keyword evidence="3" id="KW-1185">Reference proteome</keyword>
<name>A0A9K3DCF0_9EUKA</name>
<reference evidence="2 3" key="1">
    <citation type="journal article" date="2018" name="PLoS ONE">
        <title>The draft genome of Kipferlia bialata reveals reductive genome evolution in fornicate parasites.</title>
        <authorList>
            <person name="Tanifuji G."/>
            <person name="Takabayashi S."/>
            <person name="Kume K."/>
            <person name="Takagi M."/>
            <person name="Nakayama T."/>
            <person name="Kamikawa R."/>
            <person name="Inagaki Y."/>
            <person name="Hashimoto T."/>
        </authorList>
    </citation>
    <scope>NUCLEOTIDE SEQUENCE [LARGE SCALE GENOMIC DNA]</scope>
    <source>
        <strain evidence="2">NY0173</strain>
    </source>
</reference>